<dbReference type="SUPFAM" id="SSF56529">
    <property type="entry name" value="FAH"/>
    <property type="match status" value="1"/>
</dbReference>
<dbReference type="InterPro" id="IPR036663">
    <property type="entry name" value="Fumarylacetoacetase_C_sf"/>
</dbReference>
<proteinExistence type="predicted"/>
<accession>A0A7V8FWR0</accession>
<evidence type="ECO:0000313" key="4">
    <source>
        <dbReference type="Proteomes" id="UP000462435"/>
    </source>
</evidence>
<dbReference type="PANTHER" id="PTHR30143">
    <property type="entry name" value="ACID HYDRATASE"/>
    <property type="match status" value="1"/>
</dbReference>
<dbReference type="Gene3D" id="3.90.850.10">
    <property type="entry name" value="Fumarylacetoacetase-like, C-terminal domain"/>
    <property type="match status" value="1"/>
</dbReference>
<dbReference type="AlphaFoldDB" id="A0A7V8FWR0"/>
<name>A0A7V8FWR0_9BURK</name>
<evidence type="ECO:0000313" key="3">
    <source>
        <dbReference type="EMBL" id="KAF1043656.1"/>
    </source>
</evidence>
<dbReference type="GO" id="GO:0008684">
    <property type="term" value="F:2-oxopent-4-enoate hydratase activity"/>
    <property type="evidence" value="ECO:0007669"/>
    <property type="project" value="TreeGrafter"/>
</dbReference>
<dbReference type="EMBL" id="WNDX01000056">
    <property type="protein sequence ID" value="KAF1043656.1"/>
    <property type="molecule type" value="Genomic_DNA"/>
</dbReference>
<feature type="domain" description="Fumarylacetoacetase-like C-terminal" evidence="2">
    <location>
        <begin position="108"/>
        <end position="264"/>
    </location>
</feature>
<reference evidence="4" key="1">
    <citation type="journal article" date="2020" name="MBio">
        <title>Horizontal gene transfer to a defensive symbiont with a reduced genome amongst a multipartite beetle microbiome.</title>
        <authorList>
            <person name="Waterworth S.C."/>
            <person name="Florez L.V."/>
            <person name="Rees E.R."/>
            <person name="Hertweck C."/>
            <person name="Kaltenpoth M."/>
            <person name="Kwan J.C."/>
        </authorList>
    </citation>
    <scope>NUCLEOTIDE SEQUENCE [LARGE SCALE GENOMIC DNA]</scope>
</reference>
<comment type="caution">
    <text evidence="3">The sequence shown here is derived from an EMBL/GenBank/DDBJ whole genome shotgun (WGS) entry which is preliminary data.</text>
</comment>
<dbReference type="PANTHER" id="PTHR30143:SF0">
    <property type="entry name" value="2-KETO-4-PENTENOATE HYDRATASE"/>
    <property type="match status" value="1"/>
</dbReference>
<gene>
    <name evidence="3" type="primary">tesE</name>
    <name evidence="3" type="ORF">GAK35_02117</name>
</gene>
<dbReference type="GO" id="GO:0005737">
    <property type="term" value="C:cytoplasm"/>
    <property type="evidence" value="ECO:0007669"/>
    <property type="project" value="TreeGrafter"/>
</dbReference>
<sequence>MLMSSQASRYAHQLLDARANSRLIPLISKSETLSVDDAYDIAYSIRNIRVAQGEQPIGRKIGFGVHKEWSRYGVTDDARIPTWAPMFDTTVRFADDNHGTQSLVGAVQPRIEPEIVFKLGKTPAPGATLDELADCLEWMAHGFEIVVCPFANWEFTVADSIAAFGLHGTLIIGEPHVLSSATKHHLPQILAGASVSLSCNTESASVLRAAGFCNDEMDSPLHALWHLHQLLQKQSQFRQLQAGEIITTGTWTDACPIEPGQTWVTAFSGVTLPGLTVSFV</sequence>
<organism evidence="3 4">
    <name type="scientific">Herbaspirillum frisingense</name>
    <dbReference type="NCBI Taxonomy" id="92645"/>
    <lineage>
        <taxon>Bacteria</taxon>
        <taxon>Pseudomonadati</taxon>
        <taxon>Pseudomonadota</taxon>
        <taxon>Betaproteobacteria</taxon>
        <taxon>Burkholderiales</taxon>
        <taxon>Oxalobacteraceae</taxon>
        <taxon>Herbaspirillum</taxon>
    </lineage>
</organism>
<dbReference type="InterPro" id="IPR050772">
    <property type="entry name" value="Hydratase-Decarb/MhpD_sf"/>
</dbReference>
<evidence type="ECO:0000259" key="2">
    <source>
        <dbReference type="Pfam" id="PF01557"/>
    </source>
</evidence>
<keyword evidence="1" id="KW-0456">Lyase</keyword>
<evidence type="ECO:0000256" key="1">
    <source>
        <dbReference type="ARBA" id="ARBA00023239"/>
    </source>
</evidence>
<dbReference type="Proteomes" id="UP000462435">
    <property type="component" value="Unassembled WGS sequence"/>
</dbReference>
<protein>
    <submittedName>
        <fullName evidence="3">2-hydroxyhexa-2,4-dienoate hydratase</fullName>
    </submittedName>
</protein>
<dbReference type="InterPro" id="IPR011234">
    <property type="entry name" value="Fumarylacetoacetase-like_C"/>
</dbReference>
<dbReference type="Pfam" id="PF01557">
    <property type="entry name" value="FAA_hydrolase"/>
    <property type="match status" value="1"/>
</dbReference>